<evidence type="ECO:0000313" key="4">
    <source>
        <dbReference type="Proteomes" id="UP001213000"/>
    </source>
</evidence>
<feature type="transmembrane region" description="Helical" evidence="1">
    <location>
        <begin position="272"/>
        <end position="291"/>
    </location>
</feature>
<dbReference type="Proteomes" id="UP001213000">
    <property type="component" value="Unassembled WGS sequence"/>
</dbReference>
<feature type="transmembrane region" description="Helical" evidence="1">
    <location>
        <begin position="303"/>
        <end position="324"/>
    </location>
</feature>
<feature type="transmembrane region" description="Helical" evidence="1">
    <location>
        <begin position="61"/>
        <end position="83"/>
    </location>
</feature>
<name>A0AAD5W2S3_9AGAR</name>
<comment type="caution">
    <text evidence="3">The sequence shown here is derived from an EMBL/GenBank/DDBJ whole genome shotgun (WGS) entry which is preliminary data.</text>
</comment>
<keyword evidence="4" id="KW-1185">Reference proteome</keyword>
<proteinExistence type="predicted"/>
<evidence type="ECO:0000256" key="1">
    <source>
        <dbReference type="SAM" id="Phobius"/>
    </source>
</evidence>
<feature type="signal peptide" evidence="2">
    <location>
        <begin position="1"/>
        <end position="30"/>
    </location>
</feature>
<feature type="transmembrane region" description="Helical" evidence="1">
    <location>
        <begin position="214"/>
        <end position="233"/>
    </location>
</feature>
<accession>A0AAD5W2S3</accession>
<feature type="transmembrane region" description="Helical" evidence="1">
    <location>
        <begin position="170"/>
        <end position="194"/>
    </location>
</feature>
<feature type="transmembrane region" description="Helical" evidence="1">
    <location>
        <begin position="125"/>
        <end position="150"/>
    </location>
</feature>
<dbReference type="EMBL" id="JANIEX010000089">
    <property type="protein sequence ID" value="KAJ3573833.1"/>
    <property type="molecule type" value="Genomic_DNA"/>
</dbReference>
<dbReference type="AlphaFoldDB" id="A0AAD5W2S3"/>
<feature type="chain" id="PRO_5042102047" evidence="2">
    <location>
        <begin position="31"/>
        <end position="894"/>
    </location>
</feature>
<keyword evidence="1" id="KW-1133">Transmembrane helix</keyword>
<organism evidence="3 4">
    <name type="scientific">Leucocoprinus birnbaumii</name>
    <dbReference type="NCBI Taxonomy" id="56174"/>
    <lineage>
        <taxon>Eukaryota</taxon>
        <taxon>Fungi</taxon>
        <taxon>Dikarya</taxon>
        <taxon>Basidiomycota</taxon>
        <taxon>Agaricomycotina</taxon>
        <taxon>Agaricomycetes</taxon>
        <taxon>Agaricomycetidae</taxon>
        <taxon>Agaricales</taxon>
        <taxon>Agaricineae</taxon>
        <taxon>Agaricaceae</taxon>
        <taxon>Leucocoprinus</taxon>
    </lineage>
</organism>
<reference evidence="3" key="1">
    <citation type="submission" date="2022-07" db="EMBL/GenBank/DDBJ databases">
        <title>Genome Sequence of Leucocoprinus birnbaumii.</title>
        <authorList>
            <person name="Buettner E."/>
        </authorList>
    </citation>
    <scope>NUCLEOTIDE SEQUENCE</scope>
    <source>
        <strain evidence="3">VT141</strain>
    </source>
</reference>
<keyword evidence="1" id="KW-0812">Transmembrane</keyword>
<keyword evidence="1" id="KW-0472">Membrane</keyword>
<protein>
    <submittedName>
        <fullName evidence="3">Uncharacterized protein</fullName>
    </submittedName>
</protein>
<evidence type="ECO:0000256" key="2">
    <source>
        <dbReference type="SAM" id="SignalP"/>
    </source>
</evidence>
<sequence length="894" mass="99646">MPFDRRLSCLKPLSALYLLPALLAPGLVSAHSGAHLIIARSSPSSSPGGDGSLFHLEPIDALIFSLCLIFSLITAVQFLSAALNISKHWAQSTLPFCKTRNVAVPVALPSPLYTNPNPPYVLGPIFPIALTMGTLCLLVTYILRAAYWGVTFNQGSFGHVPRSFNPESLVAAWAVFSYFRDAFISMSLFSFVCFRVRRLCYCTCRGKFHIIKRVFDMILVFTLFVMGTAYVGYRAHLIHTLGGFTYLDQSAFAQLSSHQMMTLVHLRRANEGLLVVAAVEVFVSAVMLYRHAEKYQSTPDREVAVLFGVAVGPLFLTYALYSLISQEVLHLVQNSQSPYAGAICLIQFSDLGGTLSECNPSVARGLELGRVIVTEASLVDVFKKSRSSTKNAPQEHFNIQAYGHVCHKLNEISRERHLWLRLTSRAHVTLSDIDKMTDLELEKALLKPDVLEKKWEDKTQLSICPPFQRSSRNGHNSCGTPVAIMGDYIVIQGGSTYKWLSILDMDSEPDLILETKISPQWLVHQLDHACTTFTLVCPSISPDINLWRSPGAPPVLPETLRVVEVGPDDLFGLPTIVNDYSLPLKSPAQFSALTLTDMVVCVDYRINHDIDQPHDVPLELELFDLERKVSEAFLINQNLLLPEKRFRRTLRFWADKAWVYMLHGENDPLLAVFRRHEIPGGMELSGSRKATVVEPVFRGILVCGGVGPWDCRVFCRSPTRLAIVTFQRWPVYRTQESIRSSVEVSLFFVDLSMGEISRNESFRVPGRSLESIVFHRAPASTRCILGAMSVKTANPASATVGECDPNTYYALRVEFLSSGDSEDGRISAVPISLAPALGHRDDVANFQYLDVRSGRLLLQVHRPHLRAHEYGPSIDACSWSTLLLSYLRNNTSSH</sequence>
<keyword evidence="2" id="KW-0732">Signal</keyword>
<gene>
    <name evidence="3" type="ORF">NP233_g2174</name>
</gene>
<evidence type="ECO:0000313" key="3">
    <source>
        <dbReference type="EMBL" id="KAJ3573833.1"/>
    </source>
</evidence>